<dbReference type="Proteomes" id="UP000007875">
    <property type="component" value="Unassembled WGS sequence"/>
</dbReference>
<evidence type="ECO:0000313" key="26">
    <source>
        <dbReference type="Ensembl" id="ENSCSAVP00000013657.1"/>
    </source>
</evidence>
<dbReference type="AlphaFoldDB" id="H2Z7U5"/>
<dbReference type="EC" id="2.7.1.107" evidence="23"/>
<evidence type="ECO:0000256" key="23">
    <source>
        <dbReference type="RuleBase" id="RU361128"/>
    </source>
</evidence>
<dbReference type="FunFam" id="2.60.200.40:FF:000002">
    <property type="entry name" value="Diacylglycerol kinase"/>
    <property type="match status" value="1"/>
</dbReference>
<evidence type="ECO:0000256" key="3">
    <source>
        <dbReference type="ARBA" id="ARBA00004316"/>
    </source>
</evidence>
<comment type="similarity">
    <text evidence="6 23">Belongs to the eukaryotic diacylglycerol kinase family.</text>
</comment>
<evidence type="ECO:0000256" key="20">
    <source>
        <dbReference type="ARBA" id="ARBA00023400"/>
    </source>
</evidence>
<evidence type="ECO:0000256" key="21">
    <source>
        <dbReference type="ARBA" id="ARBA00023411"/>
    </source>
</evidence>
<feature type="region of interest" description="Disordered" evidence="24">
    <location>
        <begin position="163"/>
        <end position="188"/>
    </location>
</feature>
<dbReference type="Pfam" id="PF00130">
    <property type="entry name" value="C1_1"/>
    <property type="match status" value="1"/>
</dbReference>
<dbReference type="PROSITE" id="PS50146">
    <property type="entry name" value="DAGK"/>
    <property type="match status" value="1"/>
</dbReference>
<sequence>ENALPNDHIWSSTNASGDLCYVGEQNCMVSLRIINKSGPRKKCSACHIVVHDQCLPLLERIGFQCKVTFRESSTRSLRENQTVHHHWVHRRKQEGKCKHCSKSFDKRFGFRDTKIIAISCSWCKEAFHNKVSCFQIHKINEPCSLGTFFRTIIPPTWIVKSSAKQKSIRNRSKKKRGSGGNWRKKSSKEIKQRTFIIRPPSQQSAYLSPILVFINPKSGGNQGAKLMQSFQWAMNPRQVIDLSKGGPQEALELYRKVPNLRILACGGDGTVGWVLSVLDKMNLSRPPPVAILPLGTGNDLSRTLNFGAGYSDESVQKIIQGAEEGRVVKLDRWKLHVEKNECEQRVNEDEVTSDKPPIDVVNNYFSIGADALVTLEFHESREAKPSKFNSRLRNKIFYARTGVFEYISRQSKDLFKHITVVVSSVYMNSSLVCCDGKDITPKIRELKPVCIVFLNIPRFAAGTTPWGNPTGSEFQAQRHDDKLMEVLAFSLNQLGMIFVGGHGERLCQCKSAYIKTDKIIPVQIDGEPCRLNPSNIRLEFFNQASMVYRTKRRPSINPE</sequence>
<keyword evidence="8" id="KW-0963">Cytoplasm</keyword>
<evidence type="ECO:0000256" key="6">
    <source>
        <dbReference type="ARBA" id="ARBA00009280"/>
    </source>
</evidence>
<comment type="catalytic activity">
    <reaction evidence="20">
        <text>1-octadecanoyl-2-(5Z,8Z,11Z,14Z-eicosatetraenoyl)-sn-glycerol + ATP = 1-octadecanoyl-2-(5Z,8Z,11Z,14Z-eicosatetraenoyl)-sn-glycero-3-phosphate + ADP + H(+)</text>
        <dbReference type="Rhea" id="RHEA:40323"/>
        <dbReference type="ChEBI" id="CHEBI:15378"/>
        <dbReference type="ChEBI" id="CHEBI:30616"/>
        <dbReference type="ChEBI" id="CHEBI:75728"/>
        <dbReference type="ChEBI" id="CHEBI:77091"/>
        <dbReference type="ChEBI" id="CHEBI:456216"/>
    </reaction>
    <physiologicalReaction direction="left-to-right" evidence="20">
        <dbReference type="Rhea" id="RHEA:40324"/>
    </physiologicalReaction>
</comment>
<dbReference type="InterPro" id="IPR001206">
    <property type="entry name" value="Diacylglycerol_kinase_cat_dom"/>
</dbReference>
<keyword evidence="17" id="KW-0539">Nucleus</keyword>
<comment type="catalytic activity">
    <reaction evidence="19">
        <text>1,2-di-(9Z-octadecenoyl)-sn-glycerol + ATP = 1,2-di-(9Z-octadecenoyl)-sn-glycero-3-phosphate + ADP + H(+)</text>
        <dbReference type="Rhea" id="RHEA:40327"/>
        <dbReference type="ChEBI" id="CHEBI:15378"/>
        <dbReference type="ChEBI" id="CHEBI:30616"/>
        <dbReference type="ChEBI" id="CHEBI:52333"/>
        <dbReference type="ChEBI" id="CHEBI:74546"/>
        <dbReference type="ChEBI" id="CHEBI:456216"/>
    </reaction>
    <physiologicalReaction direction="left-to-right" evidence="19">
        <dbReference type="Rhea" id="RHEA:40328"/>
    </physiologicalReaction>
</comment>
<keyword evidence="7" id="KW-1003">Cell membrane</keyword>
<evidence type="ECO:0000259" key="25">
    <source>
        <dbReference type="PROSITE" id="PS50146"/>
    </source>
</evidence>
<evidence type="ECO:0000256" key="16">
    <source>
        <dbReference type="ARBA" id="ARBA00023136"/>
    </source>
</evidence>
<dbReference type="GO" id="GO:0046486">
    <property type="term" value="P:glycerolipid metabolic process"/>
    <property type="evidence" value="ECO:0007669"/>
    <property type="project" value="UniProtKB-UniPathway"/>
</dbReference>
<evidence type="ECO:0000256" key="11">
    <source>
        <dbReference type="ARBA" id="ARBA00022741"/>
    </source>
</evidence>
<comment type="pathway">
    <text evidence="5">Lipid metabolism; glycerolipid metabolism.</text>
</comment>
<evidence type="ECO:0000256" key="2">
    <source>
        <dbReference type="ARBA" id="ARBA00004236"/>
    </source>
</evidence>
<dbReference type="Gene3D" id="2.60.200.40">
    <property type="match status" value="1"/>
</dbReference>
<comment type="catalytic activity">
    <reaction evidence="21">
        <text>a 1,2-diacyl-sn-glycerol + ATP = a 1,2-diacyl-sn-glycero-3-phosphate + ADP + H(+)</text>
        <dbReference type="Rhea" id="RHEA:10272"/>
        <dbReference type="ChEBI" id="CHEBI:15378"/>
        <dbReference type="ChEBI" id="CHEBI:17815"/>
        <dbReference type="ChEBI" id="CHEBI:30616"/>
        <dbReference type="ChEBI" id="CHEBI:58608"/>
        <dbReference type="ChEBI" id="CHEBI:456216"/>
        <dbReference type="EC" id="2.7.1.107"/>
    </reaction>
    <physiologicalReaction direction="left-to-right" evidence="21">
        <dbReference type="Rhea" id="RHEA:10273"/>
    </physiologicalReaction>
</comment>
<dbReference type="InterPro" id="IPR037607">
    <property type="entry name" value="DGK"/>
</dbReference>
<dbReference type="InterPro" id="IPR016064">
    <property type="entry name" value="NAD/diacylglycerol_kinase_sf"/>
</dbReference>
<evidence type="ECO:0000256" key="24">
    <source>
        <dbReference type="SAM" id="MobiDB-lite"/>
    </source>
</evidence>
<evidence type="ECO:0000256" key="4">
    <source>
        <dbReference type="ARBA" id="ARBA00004514"/>
    </source>
</evidence>
<dbReference type="Pfam" id="PF00609">
    <property type="entry name" value="DAGK_acc"/>
    <property type="match status" value="1"/>
</dbReference>
<comment type="pathway">
    <text evidence="22">Glycerolipid metabolism.</text>
</comment>
<comment type="subcellular location">
    <subcellularLocation>
        <location evidence="2">Cell membrane</location>
    </subcellularLocation>
    <subcellularLocation>
        <location evidence="3">Cell projection</location>
    </subcellularLocation>
    <subcellularLocation>
        <location evidence="4">Cytoplasm</location>
        <location evidence="4">Cytosol</location>
    </subcellularLocation>
    <subcellularLocation>
        <location evidence="1">Nucleus</location>
    </subcellularLocation>
</comment>
<keyword evidence="14" id="KW-0040">ANK repeat</keyword>
<dbReference type="FunFam" id="3.40.50.10330:FF:000002">
    <property type="entry name" value="Diacylglycerol kinase"/>
    <property type="match status" value="1"/>
</dbReference>
<evidence type="ECO:0000256" key="13">
    <source>
        <dbReference type="ARBA" id="ARBA00022840"/>
    </source>
</evidence>
<dbReference type="CDD" id="cd20802">
    <property type="entry name" value="C1_DGK_typeIV_rpt1"/>
    <property type="match status" value="1"/>
</dbReference>
<dbReference type="GO" id="GO:0005829">
    <property type="term" value="C:cytosol"/>
    <property type="evidence" value="ECO:0007669"/>
    <property type="project" value="UniProtKB-SubCell"/>
</dbReference>
<evidence type="ECO:0000256" key="12">
    <source>
        <dbReference type="ARBA" id="ARBA00022777"/>
    </source>
</evidence>
<evidence type="ECO:0000256" key="7">
    <source>
        <dbReference type="ARBA" id="ARBA00022475"/>
    </source>
</evidence>
<dbReference type="SMART" id="SM00045">
    <property type="entry name" value="DAGKa"/>
    <property type="match status" value="1"/>
</dbReference>
<dbReference type="GO" id="GO:0005524">
    <property type="term" value="F:ATP binding"/>
    <property type="evidence" value="ECO:0007669"/>
    <property type="project" value="UniProtKB-KW"/>
</dbReference>
<keyword evidence="18" id="KW-0966">Cell projection</keyword>
<dbReference type="SMART" id="SM00109">
    <property type="entry name" value="C1"/>
    <property type="match status" value="2"/>
</dbReference>
<dbReference type="InterPro" id="IPR000756">
    <property type="entry name" value="Diacylglycerol_kin_accessory"/>
</dbReference>
<dbReference type="SMART" id="SM00046">
    <property type="entry name" value="DAGKc"/>
    <property type="match status" value="1"/>
</dbReference>
<evidence type="ECO:0000256" key="1">
    <source>
        <dbReference type="ARBA" id="ARBA00004123"/>
    </source>
</evidence>
<dbReference type="PANTHER" id="PTHR11255:SF80">
    <property type="entry name" value="EYE-SPECIFIC DIACYLGLYCEROL KINASE"/>
    <property type="match status" value="1"/>
</dbReference>
<dbReference type="GO" id="GO:0005634">
    <property type="term" value="C:nucleus"/>
    <property type="evidence" value="ECO:0007669"/>
    <property type="project" value="UniProtKB-SubCell"/>
</dbReference>
<reference evidence="26" key="2">
    <citation type="submission" date="2025-08" db="UniProtKB">
        <authorList>
            <consortium name="Ensembl"/>
        </authorList>
    </citation>
    <scope>IDENTIFICATION</scope>
</reference>
<dbReference type="GO" id="GO:0004143">
    <property type="term" value="F:ATP-dependent diacylglycerol kinase activity"/>
    <property type="evidence" value="ECO:0007669"/>
    <property type="project" value="UniProtKB-EC"/>
</dbReference>
<reference evidence="27" key="1">
    <citation type="submission" date="2003-08" db="EMBL/GenBank/DDBJ databases">
        <authorList>
            <person name="Birren B."/>
            <person name="Nusbaum C."/>
            <person name="Abebe A."/>
            <person name="Abouelleil A."/>
            <person name="Adekoya E."/>
            <person name="Ait-zahra M."/>
            <person name="Allen N."/>
            <person name="Allen T."/>
            <person name="An P."/>
            <person name="Anderson M."/>
            <person name="Anderson S."/>
            <person name="Arachchi H."/>
            <person name="Armbruster J."/>
            <person name="Bachantsang P."/>
            <person name="Baldwin J."/>
            <person name="Barry A."/>
            <person name="Bayul T."/>
            <person name="Blitshsteyn B."/>
            <person name="Bloom T."/>
            <person name="Blye J."/>
            <person name="Boguslavskiy L."/>
            <person name="Borowsky M."/>
            <person name="Boukhgalter B."/>
            <person name="Brunache A."/>
            <person name="Butler J."/>
            <person name="Calixte N."/>
            <person name="Calvo S."/>
            <person name="Camarata J."/>
            <person name="Campo K."/>
            <person name="Chang J."/>
            <person name="Cheshatsang Y."/>
            <person name="Citroen M."/>
            <person name="Collymore A."/>
            <person name="Considine T."/>
            <person name="Cook A."/>
            <person name="Cooke P."/>
            <person name="Corum B."/>
            <person name="Cuomo C."/>
            <person name="David R."/>
            <person name="Dawoe T."/>
            <person name="Degray S."/>
            <person name="Dodge S."/>
            <person name="Dooley K."/>
            <person name="Dorje P."/>
            <person name="Dorjee K."/>
            <person name="Dorris L."/>
            <person name="Duffey N."/>
            <person name="Dupes A."/>
            <person name="Elkins T."/>
            <person name="Engels R."/>
            <person name="Erickson J."/>
            <person name="Farina A."/>
            <person name="Faro S."/>
            <person name="Ferreira P."/>
            <person name="Fischer H."/>
            <person name="Fitzgerald M."/>
            <person name="Foley K."/>
            <person name="Gage D."/>
            <person name="Galagan J."/>
            <person name="Gearin G."/>
            <person name="Gnerre S."/>
            <person name="Gnirke A."/>
            <person name="Goyette A."/>
            <person name="Graham J."/>
            <person name="Grandbois E."/>
            <person name="Gyaltsen K."/>
            <person name="Hafez N."/>
            <person name="Hagopian D."/>
            <person name="Hagos B."/>
            <person name="Hall J."/>
            <person name="Hatcher B."/>
            <person name="Heller A."/>
            <person name="Higgins H."/>
            <person name="Honan T."/>
            <person name="Horn A."/>
            <person name="Houde N."/>
            <person name="Hughes L."/>
            <person name="Hulme W."/>
            <person name="Husby E."/>
            <person name="Iliev I."/>
            <person name="Jaffe D."/>
            <person name="Jones C."/>
            <person name="Kamal M."/>
            <person name="Kamat A."/>
            <person name="Kamvysselis M."/>
            <person name="Karlsson E."/>
            <person name="Kells C."/>
            <person name="Kieu A."/>
            <person name="Kisner P."/>
            <person name="Kodira C."/>
            <person name="Kulbokas E."/>
            <person name="Labutti K."/>
            <person name="Lama D."/>
            <person name="Landers T."/>
            <person name="Leger J."/>
            <person name="Levine S."/>
            <person name="Lewis D."/>
            <person name="Lewis T."/>
            <person name="Lindblad-toh K."/>
            <person name="Liu X."/>
            <person name="Lokyitsang T."/>
            <person name="Lokyitsang Y."/>
            <person name="Lucien O."/>
            <person name="Lui A."/>
            <person name="Ma L.J."/>
            <person name="Mabbitt R."/>
            <person name="Macdonald J."/>
            <person name="Maclean C."/>
            <person name="Major J."/>
            <person name="Manning J."/>
            <person name="Marabella R."/>
            <person name="Maru K."/>
            <person name="Matthews C."/>
            <person name="Mauceli E."/>
            <person name="Mccarthy M."/>
            <person name="Mcdonough S."/>
            <person name="Mcghee T."/>
            <person name="Meldrim J."/>
            <person name="Meneus L."/>
            <person name="Mesirov J."/>
            <person name="Mihalev A."/>
            <person name="Mihova T."/>
            <person name="Mikkelsen T."/>
            <person name="Mlenga V."/>
            <person name="Moru K."/>
            <person name="Mozes J."/>
            <person name="Mulrain L."/>
            <person name="Munson G."/>
            <person name="Naylor J."/>
            <person name="Newes C."/>
            <person name="Nguyen C."/>
            <person name="Nguyen N."/>
            <person name="Nguyen T."/>
            <person name="Nicol R."/>
            <person name="Nielsen C."/>
            <person name="Nizzari M."/>
            <person name="Norbu C."/>
            <person name="Norbu N."/>
            <person name="O'donnell P."/>
            <person name="Okoawo O."/>
            <person name="O'leary S."/>
            <person name="Omotosho B."/>
            <person name="O'neill K."/>
            <person name="Osman S."/>
            <person name="Parker S."/>
            <person name="Perrin D."/>
            <person name="Phunkhang P."/>
            <person name="Piqani B."/>
            <person name="Purcell S."/>
            <person name="Rachupka T."/>
            <person name="Ramasamy U."/>
            <person name="Rameau R."/>
            <person name="Ray V."/>
            <person name="Raymond C."/>
            <person name="Retta R."/>
            <person name="Richardson S."/>
            <person name="Rise C."/>
            <person name="Rodriguez J."/>
            <person name="Rogers J."/>
            <person name="Rogov P."/>
            <person name="Rutman M."/>
            <person name="Schupbach R."/>
            <person name="Seaman C."/>
            <person name="Settipalli S."/>
            <person name="Sharpe T."/>
            <person name="Sheridan J."/>
            <person name="Sherpa N."/>
            <person name="Shi J."/>
            <person name="Smirnov S."/>
            <person name="Smith C."/>
            <person name="Sougnez C."/>
            <person name="Spencer B."/>
            <person name="Stalker J."/>
            <person name="Stange-thomann N."/>
            <person name="Stavropoulos S."/>
            <person name="Stetson K."/>
            <person name="Stone C."/>
            <person name="Stone S."/>
            <person name="Stubbs M."/>
            <person name="Talamas J."/>
            <person name="Tchuinga P."/>
            <person name="Tenzing P."/>
            <person name="Tesfaye S."/>
            <person name="Theodore J."/>
            <person name="Thoulutsang Y."/>
            <person name="Topham K."/>
            <person name="Towey S."/>
            <person name="Tsamla T."/>
            <person name="Tsomo N."/>
            <person name="Vallee D."/>
            <person name="Vassiliev H."/>
            <person name="Venkataraman V."/>
            <person name="Vinson J."/>
            <person name="Vo A."/>
            <person name="Wade C."/>
            <person name="Wang S."/>
            <person name="Wangchuk T."/>
            <person name="Wangdi T."/>
            <person name="Whittaker C."/>
            <person name="Wilkinson J."/>
            <person name="Wu Y."/>
            <person name="Wyman D."/>
            <person name="Yadav S."/>
            <person name="Yang S."/>
            <person name="Yang X."/>
            <person name="Yeager S."/>
            <person name="Yee E."/>
            <person name="Young G."/>
            <person name="Zainoun J."/>
            <person name="Zembeck L."/>
            <person name="Zimmer A."/>
            <person name="Zody M."/>
            <person name="Lander E."/>
        </authorList>
    </citation>
    <scope>NUCLEOTIDE SEQUENCE [LARGE SCALE GENOMIC DNA]</scope>
</reference>
<evidence type="ECO:0000256" key="17">
    <source>
        <dbReference type="ARBA" id="ARBA00023242"/>
    </source>
</evidence>
<keyword evidence="11 23" id="KW-0547">Nucleotide-binding</keyword>
<dbReference type="InterPro" id="IPR002219">
    <property type="entry name" value="PKC_DAG/PE"/>
</dbReference>
<evidence type="ECO:0000256" key="14">
    <source>
        <dbReference type="ARBA" id="ARBA00023043"/>
    </source>
</evidence>
<dbReference type="GO" id="GO:0007200">
    <property type="term" value="P:phospholipase C-activating G protein-coupled receptor signaling pathway"/>
    <property type="evidence" value="ECO:0007669"/>
    <property type="project" value="InterPro"/>
</dbReference>
<dbReference type="GeneTree" id="ENSGT00940000167477"/>
<evidence type="ECO:0000256" key="10">
    <source>
        <dbReference type="ARBA" id="ARBA00022737"/>
    </source>
</evidence>
<feature type="compositionally biased region" description="Basic residues" evidence="24">
    <location>
        <begin position="166"/>
        <end position="186"/>
    </location>
</feature>
<dbReference type="Pfam" id="PF00781">
    <property type="entry name" value="DAGK_cat"/>
    <property type="match status" value="1"/>
</dbReference>
<proteinExistence type="inferred from homology"/>
<dbReference type="Gene3D" id="3.40.50.10330">
    <property type="entry name" value="Probable inorganic polyphosphate/atp-NAD kinase, domain 1"/>
    <property type="match status" value="1"/>
</dbReference>
<dbReference type="GO" id="GO:0042995">
    <property type="term" value="C:cell projection"/>
    <property type="evidence" value="ECO:0007669"/>
    <property type="project" value="UniProtKB-SubCell"/>
</dbReference>
<dbReference type="SUPFAM" id="SSF111331">
    <property type="entry name" value="NAD kinase/diacylglycerol kinase-like"/>
    <property type="match status" value="1"/>
</dbReference>
<dbReference type="InterPro" id="IPR017438">
    <property type="entry name" value="ATP-NAD_kinase_N"/>
</dbReference>
<dbReference type="PANTHER" id="PTHR11255">
    <property type="entry name" value="DIACYLGLYCEROL KINASE"/>
    <property type="match status" value="1"/>
</dbReference>
<keyword evidence="9 23" id="KW-0808">Transferase</keyword>
<protein>
    <recommendedName>
        <fullName evidence="23">Diacylglycerol kinase</fullName>
        <shortName evidence="23">DAG kinase</shortName>
        <ecNumber evidence="23">2.7.1.107</ecNumber>
    </recommendedName>
</protein>
<keyword evidence="27" id="KW-1185">Reference proteome</keyword>
<name>H2Z7U5_CIOSA</name>
<accession>H2Z7U5</accession>
<feature type="domain" description="DAGKc" evidence="25">
    <location>
        <begin position="205"/>
        <end position="339"/>
    </location>
</feature>
<dbReference type="UniPathway" id="UPA00230"/>
<dbReference type="Ensembl" id="ENSCSAVT00000013814.1">
    <property type="protein sequence ID" value="ENSCSAVP00000013657.1"/>
    <property type="gene ID" value="ENSCSAVG00000008009.1"/>
</dbReference>
<keyword evidence="16" id="KW-0472">Membrane</keyword>
<evidence type="ECO:0000313" key="27">
    <source>
        <dbReference type="Proteomes" id="UP000007875"/>
    </source>
</evidence>
<keyword evidence="12 23" id="KW-0418">Kinase</keyword>
<evidence type="ECO:0000256" key="22">
    <source>
        <dbReference type="ARBA" id="ARBA00060536"/>
    </source>
</evidence>
<keyword evidence="10" id="KW-0677">Repeat</keyword>
<reference evidence="26" key="3">
    <citation type="submission" date="2025-09" db="UniProtKB">
        <authorList>
            <consortium name="Ensembl"/>
        </authorList>
    </citation>
    <scope>IDENTIFICATION</scope>
</reference>
<evidence type="ECO:0000256" key="5">
    <source>
        <dbReference type="ARBA" id="ARBA00005175"/>
    </source>
</evidence>
<dbReference type="GO" id="GO:0005886">
    <property type="term" value="C:plasma membrane"/>
    <property type="evidence" value="ECO:0007669"/>
    <property type="project" value="UniProtKB-SubCell"/>
</dbReference>
<keyword evidence="15" id="KW-0443">Lipid metabolism</keyword>
<keyword evidence="13 23" id="KW-0067">ATP-binding</keyword>
<evidence type="ECO:0000256" key="19">
    <source>
        <dbReference type="ARBA" id="ARBA00023371"/>
    </source>
</evidence>
<dbReference type="HOGENOM" id="CLU_003770_4_1_1"/>
<evidence type="ECO:0000256" key="9">
    <source>
        <dbReference type="ARBA" id="ARBA00022679"/>
    </source>
</evidence>
<evidence type="ECO:0000256" key="15">
    <source>
        <dbReference type="ARBA" id="ARBA00023098"/>
    </source>
</evidence>
<evidence type="ECO:0000256" key="18">
    <source>
        <dbReference type="ARBA" id="ARBA00023273"/>
    </source>
</evidence>
<organism evidence="26 27">
    <name type="scientific">Ciona savignyi</name>
    <name type="common">Pacific transparent sea squirt</name>
    <dbReference type="NCBI Taxonomy" id="51511"/>
    <lineage>
        <taxon>Eukaryota</taxon>
        <taxon>Metazoa</taxon>
        <taxon>Chordata</taxon>
        <taxon>Tunicata</taxon>
        <taxon>Ascidiacea</taxon>
        <taxon>Phlebobranchia</taxon>
        <taxon>Cionidae</taxon>
        <taxon>Ciona</taxon>
    </lineage>
</organism>
<evidence type="ECO:0000256" key="8">
    <source>
        <dbReference type="ARBA" id="ARBA00022490"/>
    </source>
</evidence>